<accession>A0A949NH02</accession>
<protein>
    <submittedName>
        <fullName evidence="1">Uncharacterized protein</fullName>
    </submittedName>
</protein>
<dbReference type="RefSeq" id="WP_238720483.1">
    <property type="nucleotide sequence ID" value="NZ_JAHQCW010000002.1"/>
</dbReference>
<organism evidence="1 2">
    <name type="scientific">Diplocloster agilis</name>
    <dbReference type="NCBI Taxonomy" id="2850323"/>
    <lineage>
        <taxon>Bacteria</taxon>
        <taxon>Bacillati</taxon>
        <taxon>Bacillota</taxon>
        <taxon>Clostridia</taxon>
        <taxon>Lachnospirales</taxon>
        <taxon>Lachnospiraceae</taxon>
        <taxon>Diplocloster</taxon>
    </lineage>
</organism>
<dbReference type="AlphaFoldDB" id="A0A949NH02"/>
<keyword evidence="2" id="KW-1185">Reference proteome</keyword>
<dbReference type="Proteomes" id="UP000712157">
    <property type="component" value="Unassembled WGS sequence"/>
</dbReference>
<evidence type="ECO:0000313" key="2">
    <source>
        <dbReference type="Proteomes" id="UP000712157"/>
    </source>
</evidence>
<comment type="caution">
    <text evidence="1">The sequence shown here is derived from an EMBL/GenBank/DDBJ whole genome shotgun (WGS) entry which is preliminary data.</text>
</comment>
<dbReference type="Gene3D" id="1.20.5.170">
    <property type="match status" value="1"/>
</dbReference>
<proteinExistence type="predicted"/>
<dbReference type="EMBL" id="JAHQCW010000002">
    <property type="protein sequence ID" value="MBU9735375.1"/>
    <property type="molecule type" value="Genomic_DNA"/>
</dbReference>
<gene>
    <name evidence="1" type="ORF">KTH89_02435</name>
</gene>
<evidence type="ECO:0000313" key="1">
    <source>
        <dbReference type="EMBL" id="MBU9735375.1"/>
    </source>
</evidence>
<sequence length="161" mass="18642">MTDSQKLDLILGKINVMDDRLCRVEETMKTMDARLYKVEEAVETMDARLYKVEEAVETMGARLCKVEETIETMDCRLCNVEETTKVLTQRMDKVEVKIDKLEIILENETNRNIQIIAESHLNLDRKLDEALKSSQLNTLYHLRVNRLDGELKNLQKVAGLV</sequence>
<reference evidence="1" key="1">
    <citation type="submission" date="2021-06" db="EMBL/GenBank/DDBJ databases">
        <title>Description of novel taxa of the family Lachnospiraceae.</title>
        <authorList>
            <person name="Chaplin A.V."/>
            <person name="Sokolova S.R."/>
            <person name="Pikina A.P."/>
            <person name="Korzhanova M."/>
            <person name="Belova V."/>
            <person name="Korostin D."/>
            <person name="Efimov B.A."/>
        </authorList>
    </citation>
    <scope>NUCLEOTIDE SEQUENCE</scope>
    <source>
        <strain evidence="1">ASD5720</strain>
    </source>
</reference>
<dbReference type="SUPFAM" id="SSF57997">
    <property type="entry name" value="Tropomyosin"/>
    <property type="match status" value="1"/>
</dbReference>
<name>A0A949NH02_9FIRM</name>